<dbReference type="Pfam" id="PF00486">
    <property type="entry name" value="Trans_reg_C"/>
    <property type="match status" value="1"/>
</dbReference>
<sequence>MDFSNFSILYAEDEQGISQNISSLLKIYFKNVFIAKDGLELLELYRLYAPDILLIDICMPHLDGLDALKIIRKKDPNIPAVIVTAHTDTNHLLKAVELFITKFITKPFDKKTLFEALEFALKPKFDEKTRLRDDIFYSSKNKTIDISGHTVALNKKESLLLELLLMNRGKIISSYIIEEYVYAGEEMSEDALKSLLKNLRKKIGQDIIINKKGLGYIIYE</sequence>
<evidence type="ECO:0000256" key="3">
    <source>
        <dbReference type="ARBA" id="ARBA00023015"/>
    </source>
</evidence>
<keyword evidence="1 6" id="KW-0597">Phosphoprotein</keyword>
<dbReference type="PROSITE" id="PS50110">
    <property type="entry name" value="RESPONSE_REGULATORY"/>
    <property type="match status" value="1"/>
</dbReference>
<dbReference type="Proteomes" id="UP000006380">
    <property type="component" value="Chromosome"/>
</dbReference>
<reference evidence="10" key="1">
    <citation type="submission" date="2016-07" db="EMBL/GenBank/DDBJ databases">
        <title>Comparative genomics of the Campylobacter concisus group.</title>
        <authorList>
            <person name="Miller W.G."/>
            <person name="Yee E."/>
            <person name="Chapman M.H."/>
            <person name="Huynh S."/>
            <person name="Bono J.L."/>
            <person name="On S.L.W."/>
            <person name="StLeger J."/>
            <person name="Foster G."/>
            <person name="Parker C.T."/>
        </authorList>
    </citation>
    <scope>NUCLEOTIDE SEQUENCE</scope>
    <source>
        <strain evidence="10">525.92</strain>
    </source>
</reference>
<evidence type="ECO:0000259" key="9">
    <source>
        <dbReference type="PROSITE" id="PS51755"/>
    </source>
</evidence>
<dbReference type="InterPro" id="IPR001789">
    <property type="entry name" value="Sig_transdc_resp-reg_receiver"/>
</dbReference>
<proteinExistence type="predicted"/>
<accession>A7GW85</accession>
<dbReference type="Gene3D" id="3.40.50.2300">
    <property type="match status" value="1"/>
</dbReference>
<dbReference type="AlphaFoldDB" id="A7GW85"/>
<dbReference type="InterPro" id="IPR039420">
    <property type="entry name" value="WalR-like"/>
</dbReference>
<dbReference type="SUPFAM" id="SSF52172">
    <property type="entry name" value="CheY-like"/>
    <property type="match status" value="1"/>
</dbReference>
<keyword evidence="5" id="KW-0804">Transcription</keyword>
<evidence type="ECO:0000256" key="4">
    <source>
        <dbReference type="ARBA" id="ARBA00023125"/>
    </source>
</evidence>
<name>A7GW85_CAMC5</name>
<dbReference type="Pfam" id="PF00072">
    <property type="entry name" value="Response_reg"/>
    <property type="match status" value="1"/>
</dbReference>
<dbReference type="SMART" id="SM00862">
    <property type="entry name" value="Trans_reg_C"/>
    <property type="match status" value="1"/>
</dbReference>
<feature type="domain" description="OmpR/PhoB-type" evidence="9">
    <location>
        <begin position="126"/>
        <end position="220"/>
    </location>
</feature>
<evidence type="ECO:0000256" key="1">
    <source>
        <dbReference type="ARBA" id="ARBA00022553"/>
    </source>
</evidence>
<dbReference type="InterPro" id="IPR011006">
    <property type="entry name" value="CheY-like_superfamily"/>
</dbReference>
<keyword evidence="4 7" id="KW-0238">DNA-binding</keyword>
<feature type="DNA-binding region" description="OmpR/PhoB-type" evidence="7">
    <location>
        <begin position="126"/>
        <end position="220"/>
    </location>
</feature>
<dbReference type="OrthoDB" id="5353330at2"/>
<organism evidence="10 11">
    <name type="scientific">Campylobacter curvus (strain 525.92)</name>
    <dbReference type="NCBI Taxonomy" id="360105"/>
    <lineage>
        <taxon>Bacteria</taxon>
        <taxon>Pseudomonadati</taxon>
        <taxon>Campylobacterota</taxon>
        <taxon>Epsilonproteobacteria</taxon>
        <taxon>Campylobacterales</taxon>
        <taxon>Campylobacteraceae</taxon>
        <taxon>Campylobacter</taxon>
    </lineage>
</organism>
<dbReference type="InterPro" id="IPR001867">
    <property type="entry name" value="OmpR/PhoB-type_DNA-bd"/>
</dbReference>
<protein>
    <submittedName>
        <fullName evidence="10">Two-component system response regulator</fullName>
    </submittedName>
</protein>
<dbReference type="InterPro" id="IPR036388">
    <property type="entry name" value="WH-like_DNA-bd_sf"/>
</dbReference>
<evidence type="ECO:0000313" key="11">
    <source>
        <dbReference type="Proteomes" id="UP000006380"/>
    </source>
</evidence>
<keyword evidence="3" id="KW-0805">Transcription regulation</keyword>
<dbReference type="Gene3D" id="1.10.10.10">
    <property type="entry name" value="Winged helix-like DNA-binding domain superfamily/Winged helix DNA-binding domain"/>
    <property type="match status" value="1"/>
</dbReference>
<dbReference type="PANTHER" id="PTHR48111:SF1">
    <property type="entry name" value="TWO-COMPONENT RESPONSE REGULATOR ORR33"/>
    <property type="match status" value="1"/>
</dbReference>
<feature type="modified residue" description="4-aspartylphosphate" evidence="6">
    <location>
        <position position="56"/>
    </location>
</feature>
<dbReference type="PANTHER" id="PTHR48111">
    <property type="entry name" value="REGULATOR OF RPOS"/>
    <property type="match status" value="1"/>
</dbReference>
<dbReference type="RefSeq" id="WP_009649872.1">
    <property type="nucleotide sequence ID" value="NC_009715.2"/>
</dbReference>
<dbReference type="KEGG" id="ccv:CCV52592_1547"/>
<dbReference type="GO" id="GO:0032993">
    <property type="term" value="C:protein-DNA complex"/>
    <property type="evidence" value="ECO:0007669"/>
    <property type="project" value="TreeGrafter"/>
</dbReference>
<dbReference type="EMBL" id="CP000767">
    <property type="protein sequence ID" value="EAU00601.1"/>
    <property type="molecule type" value="Genomic_DNA"/>
</dbReference>
<dbReference type="HOGENOM" id="CLU_000445_30_3_7"/>
<dbReference type="GO" id="GO:0000976">
    <property type="term" value="F:transcription cis-regulatory region binding"/>
    <property type="evidence" value="ECO:0007669"/>
    <property type="project" value="TreeGrafter"/>
</dbReference>
<gene>
    <name evidence="10" type="ORF">CCV52592_1547</name>
</gene>
<keyword evidence="2" id="KW-0902">Two-component regulatory system</keyword>
<dbReference type="SMART" id="SM00448">
    <property type="entry name" value="REC"/>
    <property type="match status" value="1"/>
</dbReference>
<dbReference type="GO" id="GO:0005829">
    <property type="term" value="C:cytosol"/>
    <property type="evidence" value="ECO:0007669"/>
    <property type="project" value="TreeGrafter"/>
</dbReference>
<evidence type="ECO:0000256" key="5">
    <source>
        <dbReference type="ARBA" id="ARBA00023163"/>
    </source>
</evidence>
<feature type="domain" description="Response regulatory" evidence="8">
    <location>
        <begin position="7"/>
        <end position="121"/>
    </location>
</feature>
<keyword evidence="11" id="KW-1185">Reference proteome</keyword>
<dbReference type="CDD" id="cd00156">
    <property type="entry name" value="REC"/>
    <property type="match status" value="1"/>
</dbReference>
<dbReference type="GO" id="GO:0006355">
    <property type="term" value="P:regulation of DNA-templated transcription"/>
    <property type="evidence" value="ECO:0007669"/>
    <property type="project" value="InterPro"/>
</dbReference>
<evidence type="ECO:0000313" key="10">
    <source>
        <dbReference type="EMBL" id="EAU00601.1"/>
    </source>
</evidence>
<dbReference type="GO" id="GO:0000156">
    <property type="term" value="F:phosphorelay response regulator activity"/>
    <property type="evidence" value="ECO:0007669"/>
    <property type="project" value="TreeGrafter"/>
</dbReference>
<dbReference type="PROSITE" id="PS51755">
    <property type="entry name" value="OMPR_PHOB"/>
    <property type="match status" value="1"/>
</dbReference>
<evidence type="ECO:0000256" key="7">
    <source>
        <dbReference type="PROSITE-ProRule" id="PRU01091"/>
    </source>
</evidence>
<evidence type="ECO:0000259" key="8">
    <source>
        <dbReference type="PROSITE" id="PS50110"/>
    </source>
</evidence>
<evidence type="ECO:0000256" key="6">
    <source>
        <dbReference type="PROSITE-ProRule" id="PRU00169"/>
    </source>
</evidence>
<dbReference type="STRING" id="360105.CCV52592_1547"/>
<evidence type="ECO:0000256" key="2">
    <source>
        <dbReference type="ARBA" id="ARBA00023012"/>
    </source>
</evidence>